<dbReference type="EnsemblMetazoa" id="PPA31863.1">
    <property type="protein sequence ID" value="PPA31863.1"/>
    <property type="gene ID" value="WBGene00204727"/>
</dbReference>
<dbReference type="Proteomes" id="UP000005239">
    <property type="component" value="Unassembled WGS sequence"/>
</dbReference>
<protein>
    <submittedName>
        <fullName evidence="1">Uncharacterized protein</fullName>
    </submittedName>
</protein>
<organism evidence="1 2">
    <name type="scientific">Pristionchus pacificus</name>
    <name type="common">Parasitic nematode worm</name>
    <dbReference type="NCBI Taxonomy" id="54126"/>
    <lineage>
        <taxon>Eukaryota</taxon>
        <taxon>Metazoa</taxon>
        <taxon>Ecdysozoa</taxon>
        <taxon>Nematoda</taxon>
        <taxon>Chromadorea</taxon>
        <taxon>Rhabditida</taxon>
        <taxon>Rhabditina</taxon>
        <taxon>Diplogasteromorpha</taxon>
        <taxon>Diplogasteroidea</taxon>
        <taxon>Neodiplogasteridae</taxon>
        <taxon>Pristionchus</taxon>
    </lineage>
</organism>
<proteinExistence type="predicted"/>
<reference evidence="2" key="1">
    <citation type="journal article" date="2008" name="Nat. Genet.">
        <title>The Pristionchus pacificus genome provides a unique perspective on nematode lifestyle and parasitism.</title>
        <authorList>
            <person name="Dieterich C."/>
            <person name="Clifton S.W."/>
            <person name="Schuster L.N."/>
            <person name="Chinwalla A."/>
            <person name="Delehaunty K."/>
            <person name="Dinkelacker I."/>
            <person name="Fulton L."/>
            <person name="Fulton R."/>
            <person name="Godfrey J."/>
            <person name="Minx P."/>
            <person name="Mitreva M."/>
            <person name="Roeseler W."/>
            <person name="Tian H."/>
            <person name="Witte H."/>
            <person name="Yang S.P."/>
            <person name="Wilson R.K."/>
            <person name="Sommer R.J."/>
        </authorList>
    </citation>
    <scope>NUCLEOTIDE SEQUENCE [LARGE SCALE GENOMIC DNA]</scope>
    <source>
        <strain evidence="2">PS312</strain>
    </source>
</reference>
<name>A0A2A6BEX0_PRIPA</name>
<sequence length="138" mass="15928">MKWSLFALLIAGVHASQLLNTINEVKQEGQDFASRMDSLSDEAREAASEIAATLITSLQEENENTDDQASYFPRVWTRLASMISKIYLYKRHNAMSMFLALPMHVQHELKHVFPEFFDEMDENEQERLDQLSRAFSLA</sequence>
<keyword evidence="2" id="KW-1185">Reference proteome</keyword>
<evidence type="ECO:0000313" key="1">
    <source>
        <dbReference type="EnsemblMetazoa" id="PPA31863.1"/>
    </source>
</evidence>
<reference evidence="1" key="2">
    <citation type="submission" date="2022-06" db="UniProtKB">
        <authorList>
            <consortium name="EnsemblMetazoa"/>
        </authorList>
    </citation>
    <scope>IDENTIFICATION</scope>
    <source>
        <strain evidence="1">PS312</strain>
    </source>
</reference>
<evidence type="ECO:0000313" key="2">
    <source>
        <dbReference type="Proteomes" id="UP000005239"/>
    </source>
</evidence>
<dbReference type="AlphaFoldDB" id="A0A2A6BEX0"/>
<accession>A0A2A6BEX0</accession>
<accession>A0A8R1UNB0</accession>
<gene>
    <name evidence="1" type="primary">WBGene00204727</name>
</gene>